<organism evidence="1 2">
    <name type="scientific">Portunus trituberculatus</name>
    <name type="common">Swimming crab</name>
    <name type="synonym">Neptunus trituberculatus</name>
    <dbReference type="NCBI Taxonomy" id="210409"/>
    <lineage>
        <taxon>Eukaryota</taxon>
        <taxon>Metazoa</taxon>
        <taxon>Ecdysozoa</taxon>
        <taxon>Arthropoda</taxon>
        <taxon>Crustacea</taxon>
        <taxon>Multicrustacea</taxon>
        <taxon>Malacostraca</taxon>
        <taxon>Eumalacostraca</taxon>
        <taxon>Eucarida</taxon>
        <taxon>Decapoda</taxon>
        <taxon>Pleocyemata</taxon>
        <taxon>Brachyura</taxon>
        <taxon>Eubrachyura</taxon>
        <taxon>Portunoidea</taxon>
        <taxon>Portunidae</taxon>
        <taxon>Portuninae</taxon>
        <taxon>Portunus</taxon>
    </lineage>
</organism>
<accession>A0A5B7E5T8</accession>
<sequence>MDYFLNFVLGRIQTPLDEDPVDDQSTPRYHGSHYLENIVSLKKVINVVAPGNALGMTVIAKLSLSVHVFIFIRMSVSVHLSGRPFLGCASSRRHN</sequence>
<reference evidence="1 2" key="1">
    <citation type="submission" date="2019-05" db="EMBL/GenBank/DDBJ databases">
        <title>Another draft genome of Portunus trituberculatus and its Hox gene families provides insights of decapod evolution.</title>
        <authorList>
            <person name="Jeong J.-H."/>
            <person name="Song I."/>
            <person name="Kim S."/>
            <person name="Choi T."/>
            <person name="Kim D."/>
            <person name="Ryu S."/>
            <person name="Kim W."/>
        </authorList>
    </citation>
    <scope>NUCLEOTIDE SEQUENCE [LARGE SCALE GENOMIC DNA]</scope>
    <source>
        <tissue evidence="1">Muscle</tissue>
    </source>
</reference>
<protein>
    <submittedName>
        <fullName evidence="1">Uncharacterized protein</fullName>
    </submittedName>
</protein>
<gene>
    <name evidence="1" type="ORF">E2C01_022368</name>
</gene>
<keyword evidence="2" id="KW-1185">Reference proteome</keyword>
<name>A0A5B7E5T8_PORTR</name>
<comment type="caution">
    <text evidence="1">The sequence shown here is derived from an EMBL/GenBank/DDBJ whole genome shotgun (WGS) entry which is preliminary data.</text>
</comment>
<dbReference type="EMBL" id="VSRR010002023">
    <property type="protein sequence ID" value="MPC29148.1"/>
    <property type="molecule type" value="Genomic_DNA"/>
</dbReference>
<dbReference type="Proteomes" id="UP000324222">
    <property type="component" value="Unassembled WGS sequence"/>
</dbReference>
<evidence type="ECO:0000313" key="1">
    <source>
        <dbReference type="EMBL" id="MPC29148.1"/>
    </source>
</evidence>
<evidence type="ECO:0000313" key="2">
    <source>
        <dbReference type="Proteomes" id="UP000324222"/>
    </source>
</evidence>
<dbReference type="AlphaFoldDB" id="A0A5B7E5T8"/>
<proteinExistence type="predicted"/>